<feature type="compositionally biased region" description="Low complexity" evidence="1">
    <location>
        <begin position="1"/>
        <end position="15"/>
    </location>
</feature>
<sequence length="107" mass="10658">MATTAKKAAPKMGKALQSKAGAGPALAQRSKDAAKPAFGKSAPKKVTPAAEKPAKAASPKKAAAEKRPSVATRMMRKVKGVATGVAGFAASVVTRDGAKAKAKASTK</sequence>
<organism evidence="2 3">
    <name type="scientific">Aminobacter anthyllidis</name>
    <dbReference type="NCBI Taxonomy" id="1035067"/>
    <lineage>
        <taxon>Bacteria</taxon>
        <taxon>Pseudomonadati</taxon>
        <taxon>Pseudomonadota</taxon>
        <taxon>Alphaproteobacteria</taxon>
        <taxon>Hyphomicrobiales</taxon>
        <taxon>Phyllobacteriaceae</taxon>
        <taxon>Aminobacter</taxon>
    </lineage>
</organism>
<dbReference type="Proteomes" id="UP001138921">
    <property type="component" value="Unassembled WGS sequence"/>
</dbReference>
<feature type="compositionally biased region" description="Low complexity" evidence="1">
    <location>
        <begin position="44"/>
        <end position="61"/>
    </location>
</feature>
<reference evidence="2" key="1">
    <citation type="journal article" date="2021" name="Microorganisms">
        <title>Phylogenomic Reconstruction and Metabolic Potential of the Genus Aminobacter.</title>
        <authorList>
            <person name="Artuso I."/>
            <person name="Turrini P."/>
            <person name="Pirolo M."/>
            <person name="Lugli G.A."/>
            <person name="Ventura M."/>
            <person name="Visca P."/>
        </authorList>
    </citation>
    <scope>NUCLEOTIDE SEQUENCE</scope>
    <source>
        <strain evidence="2">LMG 26462</strain>
    </source>
</reference>
<dbReference type="RefSeq" id="WP_214391949.1">
    <property type="nucleotide sequence ID" value="NZ_JAFLWW010000006.1"/>
</dbReference>
<accession>A0A9X1D7L8</accession>
<name>A0A9X1D7L8_9HYPH</name>
<evidence type="ECO:0000256" key="1">
    <source>
        <dbReference type="SAM" id="MobiDB-lite"/>
    </source>
</evidence>
<keyword evidence="3" id="KW-1185">Reference proteome</keyword>
<reference evidence="2" key="2">
    <citation type="submission" date="2021-03" db="EMBL/GenBank/DDBJ databases">
        <authorList>
            <person name="Artuso I."/>
            <person name="Turrini P."/>
            <person name="Pirolo M."/>
            <person name="Lugli G.A."/>
            <person name="Ventura M."/>
            <person name="Visca P."/>
        </authorList>
    </citation>
    <scope>NUCLEOTIDE SEQUENCE</scope>
    <source>
        <strain evidence="2">LMG 26462</strain>
    </source>
</reference>
<comment type="caution">
    <text evidence="2">The sequence shown here is derived from an EMBL/GenBank/DDBJ whole genome shotgun (WGS) entry which is preliminary data.</text>
</comment>
<evidence type="ECO:0000313" key="2">
    <source>
        <dbReference type="EMBL" id="MBT1158014.1"/>
    </source>
</evidence>
<protein>
    <submittedName>
        <fullName evidence="2">Uncharacterized protein</fullName>
    </submittedName>
</protein>
<gene>
    <name evidence="2" type="ORF">J1C56_20660</name>
</gene>
<evidence type="ECO:0000313" key="3">
    <source>
        <dbReference type="Proteomes" id="UP001138921"/>
    </source>
</evidence>
<feature type="region of interest" description="Disordered" evidence="1">
    <location>
        <begin position="1"/>
        <end position="71"/>
    </location>
</feature>
<proteinExistence type="predicted"/>
<dbReference type="EMBL" id="JAFLWW010000006">
    <property type="protein sequence ID" value="MBT1158014.1"/>
    <property type="molecule type" value="Genomic_DNA"/>
</dbReference>
<dbReference type="AlphaFoldDB" id="A0A9X1D7L8"/>